<dbReference type="Proteomes" id="UP001189429">
    <property type="component" value="Unassembled WGS sequence"/>
</dbReference>
<feature type="compositionally biased region" description="Gly residues" evidence="1">
    <location>
        <begin position="93"/>
        <end position="102"/>
    </location>
</feature>
<dbReference type="EMBL" id="CAUYUJ010011101">
    <property type="protein sequence ID" value="CAK0830976.1"/>
    <property type="molecule type" value="Genomic_DNA"/>
</dbReference>
<comment type="caution">
    <text evidence="2">The sequence shown here is derived from an EMBL/GenBank/DDBJ whole genome shotgun (WGS) entry which is preliminary data.</text>
</comment>
<evidence type="ECO:0000313" key="2">
    <source>
        <dbReference type="EMBL" id="CAK0830976.1"/>
    </source>
</evidence>
<name>A0ABN9SFX6_9DINO</name>
<gene>
    <name evidence="2" type="ORF">PCOR1329_LOCUS29443</name>
</gene>
<keyword evidence="3" id="KW-1185">Reference proteome</keyword>
<evidence type="ECO:0000313" key="3">
    <source>
        <dbReference type="Proteomes" id="UP001189429"/>
    </source>
</evidence>
<accession>A0ABN9SFX6</accession>
<sequence length="102" mass="9788">MVSDADARAAAMRPPLAHPSPQNAVAAAAAAAIHAGLQRLPAGTVTTYHWVRREPPAPAGAPGAPAAEPPADAAPKPALAAHAGAQRCAAGAADGGPGAVAR</sequence>
<organism evidence="2 3">
    <name type="scientific">Prorocentrum cordatum</name>
    <dbReference type="NCBI Taxonomy" id="2364126"/>
    <lineage>
        <taxon>Eukaryota</taxon>
        <taxon>Sar</taxon>
        <taxon>Alveolata</taxon>
        <taxon>Dinophyceae</taxon>
        <taxon>Prorocentrales</taxon>
        <taxon>Prorocentraceae</taxon>
        <taxon>Prorocentrum</taxon>
    </lineage>
</organism>
<evidence type="ECO:0000256" key="1">
    <source>
        <dbReference type="SAM" id="MobiDB-lite"/>
    </source>
</evidence>
<feature type="region of interest" description="Disordered" evidence="1">
    <location>
        <begin position="1"/>
        <end position="24"/>
    </location>
</feature>
<proteinExistence type="predicted"/>
<feature type="region of interest" description="Disordered" evidence="1">
    <location>
        <begin position="51"/>
        <end position="102"/>
    </location>
</feature>
<protein>
    <submittedName>
        <fullName evidence="2">Uncharacterized protein</fullName>
    </submittedName>
</protein>
<reference evidence="2" key="1">
    <citation type="submission" date="2023-10" db="EMBL/GenBank/DDBJ databases">
        <authorList>
            <person name="Chen Y."/>
            <person name="Shah S."/>
            <person name="Dougan E. K."/>
            <person name="Thang M."/>
            <person name="Chan C."/>
        </authorList>
    </citation>
    <scope>NUCLEOTIDE SEQUENCE [LARGE SCALE GENOMIC DNA]</scope>
</reference>
<feature type="non-terminal residue" evidence="2">
    <location>
        <position position="102"/>
    </location>
</feature>
<feature type="compositionally biased region" description="Low complexity" evidence="1">
    <location>
        <begin position="60"/>
        <end position="92"/>
    </location>
</feature>